<sequence length="346" mass="38315">MKISIHQPAGFNEIGGRSNNEDSIYPIPGTATVSDRLFLVCDGVGGEHKGEVASFLACKHISDCFSGIGESEASKTFVQKAVDSARDAFIKTEKNDPDTVGMATTLTLLYFDNTGAILAHLGDSRIYQIRNGKVIFQTKDHKWVNELVESGVITEEQATQHPQRNVITKVITASRSDETDYMQITDIQAGDFFFLCSDGVLEQLYDDLLEYHLRDNPDNHPEPIEILEAIKNECAHKTNDNFSAYLIKIESVEQQKAEEEKVNEKVVNAVIPEPVVPQQAANKPRGVLFGLITFAVIFCSGLIFHFVRSEKQAEKALFESKVNVNGRDTVQVEIPGRAVAEPEIAD</sequence>
<name>A0A9X1P8N5_9BACT</name>
<dbReference type="Pfam" id="PF13672">
    <property type="entry name" value="PP2C_2"/>
    <property type="match status" value="1"/>
</dbReference>
<keyword evidence="1" id="KW-0812">Transmembrane</keyword>
<organism evidence="3 4">
    <name type="scientific">Dyadobacter fanqingshengii</name>
    <dbReference type="NCBI Taxonomy" id="2906443"/>
    <lineage>
        <taxon>Bacteria</taxon>
        <taxon>Pseudomonadati</taxon>
        <taxon>Bacteroidota</taxon>
        <taxon>Cytophagia</taxon>
        <taxon>Cytophagales</taxon>
        <taxon>Spirosomataceae</taxon>
        <taxon>Dyadobacter</taxon>
    </lineage>
</organism>
<dbReference type="InterPro" id="IPR036457">
    <property type="entry name" value="PPM-type-like_dom_sf"/>
</dbReference>
<dbReference type="PROSITE" id="PS51746">
    <property type="entry name" value="PPM_2"/>
    <property type="match status" value="1"/>
</dbReference>
<keyword evidence="4" id="KW-1185">Reference proteome</keyword>
<evidence type="ECO:0000256" key="1">
    <source>
        <dbReference type="SAM" id="Phobius"/>
    </source>
</evidence>
<accession>A0A9X1P8N5</accession>
<dbReference type="InterPro" id="IPR001932">
    <property type="entry name" value="PPM-type_phosphatase-like_dom"/>
</dbReference>
<dbReference type="SUPFAM" id="SSF81606">
    <property type="entry name" value="PP2C-like"/>
    <property type="match status" value="1"/>
</dbReference>
<dbReference type="RefSeq" id="WP_234612482.1">
    <property type="nucleotide sequence ID" value="NZ_CP098806.1"/>
</dbReference>
<evidence type="ECO:0000259" key="2">
    <source>
        <dbReference type="PROSITE" id="PS51746"/>
    </source>
</evidence>
<dbReference type="SMART" id="SM00331">
    <property type="entry name" value="PP2C_SIG"/>
    <property type="match status" value="1"/>
</dbReference>
<dbReference type="SMART" id="SM00332">
    <property type="entry name" value="PP2Cc"/>
    <property type="match status" value="1"/>
</dbReference>
<feature type="transmembrane region" description="Helical" evidence="1">
    <location>
        <begin position="287"/>
        <end position="307"/>
    </location>
</feature>
<dbReference type="CDD" id="cd00143">
    <property type="entry name" value="PP2Cc"/>
    <property type="match status" value="1"/>
</dbReference>
<dbReference type="Gene3D" id="3.60.40.10">
    <property type="entry name" value="PPM-type phosphatase domain"/>
    <property type="match status" value="1"/>
</dbReference>
<keyword evidence="1" id="KW-1133">Transmembrane helix</keyword>
<dbReference type="AlphaFoldDB" id="A0A9X1P8N5"/>
<gene>
    <name evidence="3" type="ORF">LXM24_08140</name>
</gene>
<keyword evidence="1" id="KW-0472">Membrane</keyword>
<dbReference type="Proteomes" id="UP001139700">
    <property type="component" value="Unassembled WGS sequence"/>
</dbReference>
<proteinExistence type="predicted"/>
<comment type="caution">
    <text evidence="3">The sequence shown here is derived from an EMBL/GenBank/DDBJ whole genome shotgun (WGS) entry which is preliminary data.</text>
</comment>
<evidence type="ECO:0000313" key="3">
    <source>
        <dbReference type="EMBL" id="MCF0040052.1"/>
    </source>
</evidence>
<feature type="domain" description="PPM-type phosphatase" evidence="2">
    <location>
        <begin position="2"/>
        <end position="249"/>
    </location>
</feature>
<reference evidence="3" key="1">
    <citation type="submission" date="2021-12" db="EMBL/GenBank/DDBJ databases">
        <title>Novel species in genus Dyadobacter.</title>
        <authorList>
            <person name="Ma C."/>
        </authorList>
    </citation>
    <scope>NUCLEOTIDE SEQUENCE</scope>
    <source>
        <strain evidence="3">CY399</strain>
    </source>
</reference>
<protein>
    <submittedName>
        <fullName evidence="3">Protein phosphatase 2C domain-containing protein</fullName>
    </submittedName>
</protein>
<dbReference type="EMBL" id="JAJTTA010000002">
    <property type="protein sequence ID" value="MCF0040052.1"/>
    <property type="molecule type" value="Genomic_DNA"/>
</dbReference>
<evidence type="ECO:0000313" key="4">
    <source>
        <dbReference type="Proteomes" id="UP001139700"/>
    </source>
</evidence>